<dbReference type="InterPro" id="IPR013320">
    <property type="entry name" value="ConA-like_dom_sf"/>
</dbReference>
<evidence type="ECO:0000313" key="3">
    <source>
        <dbReference type="Proteomes" id="UP000294850"/>
    </source>
</evidence>
<accession>A0A4R5DKG5</accession>
<dbReference type="OrthoDB" id="9814380at2"/>
<evidence type="ECO:0000313" key="2">
    <source>
        <dbReference type="EMBL" id="TDE11123.1"/>
    </source>
</evidence>
<keyword evidence="1" id="KW-0732">Signal</keyword>
<dbReference type="Gene3D" id="2.60.120.200">
    <property type="match status" value="1"/>
</dbReference>
<dbReference type="Proteomes" id="UP000294850">
    <property type="component" value="Unassembled WGS sequence"/>
</dbReference>
<comment type="caution">
    <text evidence="2">The sequence shown here is derived from an EMBL/GenBank/DDBJ whole genome shotgun (WGS) entry which is preliminary data.</text>
</comment>
<dbReference type="SUPFAM" id="SSF49899">
    <property type="entry name" value="Concanavalin A-like lectins/glucanases"/>
    <property type="match status" value="1"/>
</dbReference>
<dbReference type="AlphaFoldDB" id="A0A4R5DKG5"/>
<keyword evidence="3" id="KW-1185">Reference proteome</keyword>
<proteinExistence type="predicted"/>
<dbReference type="RefSeq" id="WP_131961382.1">
    <property type="nucleotide sequence ID" value="NZ_SMFL01000013.1"/>
</dbReference>
<dbReference type="Pfam" id="PF13385">
    <property type="entry name" value="Laminin_G_3"/>
    <property type="match status" value="1"/>
</dbReference>
<evidence type="ECO:0000256" key="1">
    <source>
        <dbReference type="SAM" id="SignalP"/>
    </source>
</evidence>
<protein>
    <submittedName>
        <fullName evidence="2">LamG domain-containing protein</fullName>
    </submittedName>
</protein>
<sequence length="278" mass="30733">MKKYNQLLFRLFALSLTITAFSCQHFERPELVMISDDDPSLNGPLQRFWAFENVATDSIWGSRGTVTGISYVDGIKGKAYKGSATGQIEYASAGKLASMESFTIAFWMNTAKHTGGSQCVFMLPNTNDFWGNAFMLIEGNTAANDSMLVKFNFAGNWAEFSGTKNANGLNKWPNAYNKWKHVAFTYDGATSKFATYIDGVKLALDASVTDRKKNGAALGPLKMTNASKFVLGGFQQHIGIKAPADAWMLHYTGMLDQFRVYTKALTDAEVTDLYSKKM</sequence>
<dbReference type="GO" id="GO:0005975">
    <property type="term" value="P:carbohydrate metabolic process"/>
    <property type="evidence" value="ECO:0007669"/>
    <property type="project" value="UniProtKB-ARBA"/>
</dbReference>
<feature type="signal peptide" evidence="1">
    <location>
        <begin position="1"/>
        <end position="22"/>
    </location>
</feature>
<dbReference type="EMBL" id="SMFL01000013">
    <property type="protein sequence ID" value="TDE11123.1"/>
    <property type="molecule type" value="Genomic_DNA"/>
</dbReference>
<organism evidence="2 3">
    <name type="scientific">Dyadobacter psychrotolerans</name>
    <dbReference type="NCBI Taxonomy" id="2541721"/>
    <lineage>
        <taxon>Bacteria</taxon>
        <taxon>Pseudomonadati</taxon>
        <taxon>Bacteroidota</taxon>
        <taxon>Cytophagia</taxon>
        <taxon>Cytophagales</taxon>
        <taxon>Spirosomataceae</taxon>
        <taxon>Dyadobacter</taxon>
    </lineage>
</organism>
<gene>
    <name evidence="2" type="ORF">E0F88_26890</name>
</gene>
<dbReference type="PROSITE" id="PS51257">
    <property type="entry name" value="PROKAR_LIPOPROTEIN"/>
    <property type="match status" value="1"/>
</dbReference>
<name>A0A4R5DKG5_9BACT</name>
<dbReference type="GO" id="GO:0004553">
    <property type="term" value="F:hydrolase activity, hydrolyzing O-glycosyl compounds"/>
    <property type="evidence" value="ECO:0007669"/>
    <property type="project" value="UniProtKB-ARBA"/>
</dbReference>
<feature type="chain" id="PRO_5020543367" evidence="1">
    <location>
        <begin position="23"/>
        <end position="278"/>
    </location>
</feature>
<reference evidence="2 3" key="1">
    <citation type="submission" date="2019-03" db="EMBL/GenBank/DDBJ databases">
        <title>Dyadobacter AR-3-6 sp. nov., isolated from arctic soil.</title>
        <authorList>
            <person name="Chaudhary D.K."/>
        </authorList>
    </citation>
    <scope>NUCLEOTIDE SEQUENCE [LARGE SCALE GENOMIC DNA]</scope>
    <source>
        <strain evidence="2 3">AR-3-6</strain>
    </source>
</reference>